<protein>
    <submittedName>
        <fullName evidence="1">Uncharacterized protein</fullName>
    </submittedName>
</protein>
<dbReference type="EMBL" id="CP058627">
    <property type="protein sequence ID" value="QLG87664.1"/>
    <property type="molecule type" value="Genomic_DNA"/>
</dbReference>
<keyword evidence="2" id="KW-1185">Reference proteome</keyword>
<dbReference type="Proteomes" id="UP000509597">
    <property type="component" value="Chromosome"/>
</dbReference>
<evidence type="ECO:0000313" key="1">
    <source>
        <dbReference type="EMBL" id="QLG87664.1"/>
    </source>
</evidence>
<organism evidence="1 2">
    <name type="scientific">Chitinibacter bivalviorum</name>
    <dbReference type="NCBI Taxonomy" id="2739434"/>
    <lineage>
        <taxon>Bacteria</taxon>
        <taxon>Pseudomonadati</taxon>
        <taxon>Pseudomonadota</taxon>
        <taxon>Betaproteobacteria</taxon>
        <taxon>Neisseriales</taxon>
        <taxon>Chitinibacteraceae</taxon>
        <taxon>Chitinibacter</taxon>
    </lineage>
</organism>
<dbReference type="KEGG" id="chiz:HQ393_05010"/>
<dbReference type="AlphaFoldDB" id="A0A7H9BJD5"/>
<dbReference type="RefSeq" id="WP_179357745.1">
    <property type="nucleotide sequence ID" value="NZ_CP058627.1"/>
</dbReference>
<sequence>MTFDDVVRFMTQKGFDLKCACCQSDEWTLYRGDGESNTPFAFSSVKLTPTGEPLATGRFFYPVLVAECVNCGFLRQYNYKRVQKWVDENPYPPVKDNELPA</sequence>
<evidence type="ECO:0000313" key="2">
    <source>
        <dbReference type="Proteomes" id="UP000509597"/>
    </source>
</evidence>
<reference evidence="1 2" key="1">
    <citation type="submission" date="2020-07" db="EMBL/GenBank/DDBJ databases">
        <title>Complete genome sequence of Chitinibacter sp. 2T18.</title>
        <authorList>
            <person name="Bae J.-W."/>
            <person name="Choi J.-W."/>
        </authorList>
    </citation>
    <scope>NUCLEOTIDE SEQUENCE [LARGE SCALE GENOMIC DNA]</scope>
    <source>
        <strain evidence="1 2">2T18</strain>
    </source>
</reference>
<proteinExistence type="predicted"/>
<name>A0A7H9BJD5_9NEIS</name>
<gene>
    <name evidence="1" type="ORF">HQ393_05010</name>
</gene>
<accession>A0A7H9BJD5</accession>